<dbReference type="Pfam" id="PF01040">
    <property type="entry name" value="UbiA"/>
    <property type="match status" value="1"/>
</dbReference>
<comment type="subcellular location">
    <subcellularLocation>
        <location evidence="1">Membrane</location>
        <topology evidence="1">Multi-pass membrane protein</topology>
    </subcellularLocation>
</comment>
<dbReference type="SUPFAM" id="SSF56784">
    <property type="entry name" value="HAD-like"/>
    <property type="match status" value="1"/>
</dbReference>
<accession>A0A380T902</accession>
<sequence>MDTINLRCETDQVFSAPDQRGSPACRKFDNSLQDKTSLPLCVDLDGTLVRSDMLFEGLLALAANRSLYRALFCLWTGNRASFKRDIAASAAIDPSLLPYNEAVLTFLREQRALGRRLILVTAADSSIAEAIAAHLGLFEEVIASDGARNLKGPQKAEVLLERFGKNGFSYMGDSRADLCVWQFAGSGIVVNASGSTVAAARRLTHIEATFDRRPALHGLVQAMRPHQWVKNLLVFVPLFVSGAELTLTAFITAVLAFSAFCCTASGIYLLNDFADLNADRRHCRKRTRPFASGTLPLKVGMAAAPMLIAIGAVLGQLAHILPIIAVYCAVSVTYSMKLKESPLVDVFMLAALYSLRLVGGGEATDHRVSLWLLAFSSFLFLSLALVKRVGELEATSVNGGDQIGRRGYQPTDTIILQMFGCGCSVASSLVLALFIQSEATAEHYASPILLWALVPLALFWQCRIWLSTARGYMDDDPIVYAARDWVSWLVASVAVTVVIVARSLHVVG</sequence>
<evidence type="ECO:0000256" key="3">
    <source>
        <dbReference type="ARBA" id="ARBA00022989"/>
    </source>
</evidence>
<feature type="transmembrane region" description="Helical" evidence="5">
    <location>
        <begin position="486"/>
        <end position="505"/>
    </location>
</feature>
<feature type="transmembrane region" description="Helical" evidence="5">
    <location>
        <begin position="343"/>
        <end position="362"/>
    </location>
</feature>
<feature type="transmembrane region" description="Helical" evidence="5">
    <location>
        <begin position="290"/>
        <end position="311"/>
    </location>
</feature>
<protein>
    <submittedName>
        <fullName evidence="6">Uncharacterized protein</fullName>
    </submittedName>
</protein>
<dbReference type="InterPro" id="IPR023214">
    <property type="entry name" value="HAD_sf"/>
</dbReference>
<dbReference type="Gene3D" id="1.10.357.140">
    <property type="entry name" value="UbiA prenyltransferase"/>
    <property type="match status" value="1"/>
</dbReference>
<dbReference type="GO" id="GO:0016765">
    <property type="term" value="F:transferase activity, transferring alkyl or aryl (other than methyl) groups"/>
    <property type="evidence" value="ECO:0007669"/>
    <property type="project" value="InterPro"/>
</dbReference>
<dbReference type="GO" id="GO:0016020">
    <property type="term" value="C:membrane"/>
    <property type="evidence" value="ECO:0007669"/>
    <property type="project" value="UniProtKB-SubCell"/>
</dbReference>
<feature type="transmembrane region" description="Helical" evidence="5">
    <location>
        <begin position="448"/>
        <end position="466"/>
    </location>
</feature>
<feature type="transmembrane region" description="Helical" evidence="5">
    <location>
        <begin position="414"/>
        <end position="436"/>
    </location>
</feature>
<gene>
    <name evidence="6" type="ORF">DF3PB_120013</name>
</gene>
<proteinExistence type="predicted"/>
<name>A0A380T902_9ZZZZ</name>
<keyword evidence="3 5" id="KW-1133">Transmembrane helix</keyword>
<evidence type="ECO:0000256" key="5">
    <source>
        <dbReference type="SAM" id="Phobius"/>
    </source>
</evidence>
<feature type="transmembrane region" description="Helical" evidence="5">
    <location>
        <begin position="317"/>
        <end position="336"/>
    </location>
</feature>
<dbReference type="PANTHER" id="PTHR42723:SF1">
    <property type="entry name" value="CHLOROPHYLL SYNTHASE, CHLOROPLASTIC"/>
    <property type="match status" value="1"/>
</dbReference>
<feature type="transmembrane region" description="Helical" evidence="5">
    <location>
        <begin position="368"/>
        <end position="386"/>
    </location>
</feature>
<evidence type="ECO:0000256" key="4">
    <source>
        <dbReference type="ARBA" id="ARBA00023136"/>
    </source>
</evidence>
<dbReference type="PANTHER" id="PTHR42723">
    <property type="entry name" value="CHLOROPHYLL SYNTHASE"/>
    <property type="match status" value="1"/>
</dbReference>
<dbReference type="InterPro" id="IPR000537">
    <property type="entry name" value="UbiA_prenyltransferase"/>
</dbReference>
<dbReference type="AlphaFoldDB" id="A0A380T902"/>
<dbReference type="InterPro" id="IPR036412">
    <property type="entry name" value="HAD-like_sf"/>
</dbReference>
<dbReference type="Pfam" id="PF12710">
    <property type="entry name" value="HAD"/>
    <property type="match status" value="1"/>
</dbReference>
<dbReference type="NCBIfam" id="NF006088">
    <property type="entry name" value="PRK08238.1"/>
    <property type="match status" value="1"/>
</dbReference>
<dbReference type="InterPro" id="IPR044878">
    <property type="entry name" value="UbiA_sf"/>
</dbReference>
<dbReference type="CDD" id="cd13963">
    <property type="entry name" value="PT_UbiA_2"/>
    <property type="match status" value="1"/>
</dbReference>
<evidence type="ECO:0000313" key="6">
    <source>
        <dbReference type="EMBL" id="SUS04146.1"/>
    </source>
</evidence>
<evidence type="ECO:0000256" key="2">
    <source>
        <dbReference type="ARBA" id="ARBA00022692"/>
    </source>
</evidence>
<dbReference type="Gene3D" id="3.40.50.1000">
    <property type="entry name" value="HAD superfamily/HAD-like"/>
    <property type="match status" value="1"/>
</dbReference>
<keyword evidence="4 5" id="KW-0472">Membrane</keyword>
<dbReference type="InterPro" id="IPR050475">
    <property type="entry name" value="Prenyltransferase_related"/>
</dbReference>
<organism evidence="6">
    <name type="scientific">metagenome</name>
    <dbReference type="NCBI Taxonomy" id="256318"/>
    <lineage>
        <taxon>unclassified sequences</taxon>
        <taxon>metagenomes</taxon>
    </lineage>
</organism>
<evidence type="ECO:0000256" key="1">
    <source>
        <dbReference type="ARBA" id="ARBA00004141"/>
    </source>
</evidence>
<keyword evidence="2 5" id="KW-0812">Transmembrane</keyword>
<reference evidence="6" key="1">
    <citation type="submission" date="2018-07" db="EMBL/GenBank/DDBJ databases">
        <authorList>
            <person name="Quirk P.G."/>
            <person name="Krulwich T.A."/>
        </authorList>
    </citation>
    <scope>NUCLEOTIDE SEQUENCE</scope>
</reference>
<dbReference type="EMBL" id="UIDG01000024">
    <property type="protein sequence ID" value="SUS04146.1"/>
    <property type="molecule type" value="Genomic_DNA"/>
</dbReference>
<feature type="transmembrane region" description="Helical" evidence="5">
    <location>
        <begin position="247"/>
        <end position="270"/>
    </location>
</feature>